<dbReference type="RefSeq" id="WP_226929099.1">
    <property type="nucleotide sequence ID" value="NZ_JAJBMB010000009.1"/>
</dbReference>
<name>A0ABS8CYP0_9FIRM</name>
<dbReference type="Gene3D" id="3.20.20.140">
    <property type="entry name" value="Metal-dependent hydrolases"/>
    <property type="match status" value="2"/>
</dbReference>
<proteinExistence type="predicted"/>
<dbReference type="EMBL" id="JAJBMB010000009">
    <property type="protein sequence ID" value="MCB5446584.1"/>
    <property type="molecule type" value="Genomic_DNA"/>
</dbReference>
<organism evidence="2 3">
    <name type="scientific">Intestinibacter bartlettii</name>
    <dbReference type="NCBI Taxonomy" id="261299"/>
    <lineage>
        <taxon>Bacteria</taxon>
        <taxon>Bacillati</taxon>
        <taxon>Bacillota</taxon>
        <taxon>Clostridia</taxon>
        <taxon>Peptostreptococcales</taxon>
        <taxon>Peptostreptococcaceae</taxon>
        <taxon>Intestinibacter</taxon>
    </lineage>
</organism>
<dbReference type="InterPro" id="IPR013108">
    <property type="entry name" value="Amidohydro_3"/>
</dbReference>
<sequence length="408" mass="45422">PPAVNVAPLLAQGPIRIYEMGFSKEEPTEEQLQNMLAEVEECFKQGALGVTTGLVYLPGEYTTRKEILEICKIAAKYGCFYATHMRTESDEVEQALEETIDVAKEAGVHLHVSHLKAMGYKNFGKATNLIKQIRDAQDEGMEVSFDVYPYTAGMTSLSALMPPWTFEGGVGNMLERIKDEENRKQIIKDIEEGIPGWQNFAGCCKTWDDITIVSVTKEEDAWMEGKTITQVAEQKGTDPYTAIFETLINENGRVQITTNFMDDKEVEMILSQPDVMVGSDSMSLAIEGLLAKTSTHPRAFGTQTKVLSEYVRDRKCFSLEAAVRKLTGLPAEVLKLDRRGTLKEGNFADVVIFNPDTVKDKATYANPKQYPEGIETVLVNGVVALENGKQVNVLPGRLLKNEYARKNQ</sequence>
<accession>A0ABS8CYP0</accession>
<dbReference type="InterPro" id="IPR032466">
    <property type="entry name" value="Metal_Hydrolase"/>
</dbReference>
<feature type="domain" description="Amidohydrolase 3" evidence="1">
    <location>
        <begin position="302"/>
        <end position="383"/>
    </location>
</feature>
<evidence type="ECO:0000313" key="2">
    <source>
        <dbReference type="EMBL" id="MCB5446584.1"/>
    </source>
</evidence>
<dbReference type="SUPFAM" id="SSF51338">
    <property type="entry name" value="Composite domain of metallo-dependent hydrolases"/>
    <property type="match status" value="1"/>
</dbReference>
<evidence type="ECO:0000259" key="1">
    <source>
        <dbReference type="Pfam" id="PF07969"/>
    </source>
</evidence>
<dbReference type="SUPFAM" id="SSF51556">
    <property type="entry name" value="Metallo-dependent hydrolases"/>
    <property type="match status" value="1"/>
</dbReference>
<dbReference type="Pfam" id="PF07969">
    <property type="entry name" value="Amidohydro_3"/>
    <property type="match status" value="1"/>
</dbReference>
<reference evidence="2 3" key="1">
    <citation type="submission" date="2021-10" db="EMBL/GenBank/DDBJ databases">
        <title>Collection of gut derived symbiotic bacterial strains cultured from healthy donors.</title>
        <authorList>
            <person name="Lin H."/>
            <person name="Littmann E."/>
            <person name="Claire K."/>
            <person name="Pamer E."/>
        </authorList>
    </citation>
    <scope>NUCLEOTIDE SEQUENCE [LARGE SCALE GENOMIC DNA]</scope>
    <source>
        <strain evidence="2 3">MSK.17.68</strain>
    </source>
</reference>
<protein>
    <submittedName>
        <fullName evidence="2">Amidohydrolase family protein</fullName>
    </submittedName>
</protein>
<keyword evidence="3" id="KW-1185">Reference proteome</keyword>
<evidence type="ECO:0000313" key="3">
    <source>
        <dbReference type="Proteomes" id="UP001299409"/>
    </source>
</evidence>
<dbReference type="Proteomes" id="UP001299409">
    <property type="component" value="Unassembled WGS sequence"/>
</dbReference>
<gene>
    <name evidence="2" type="ORF">LIP50_10250</name>
</gene>
<feature type="non-terminal residue" evidence="2">
    <location>
        <position position="1"/>
    </location>
</feature>
<comment type="caution">
    <text evidence="2">The sequence shown here is derived from an EMBL/GenBank/DDBJ whole genome shotgun (WGS) entry which is preliminary data.</text>
</comment>
<dbReference type="InterPro" id="IPR011059">
    <property type="entry name" value="Metal-dep_hydrolase_composite"/>
</dbReference>